<dbReference type="InterPro" id="IPR011042">
    <property type="entry name" value="6-blade_b-propeller_TolB-like"/>
</dbReference>
<feature type="transmembrane region" description="Helical" evidence="13">
    <location>
        <begin position="205"/>
        <end position="226"/>
    </location>
</feature>
<dbReference type="InterPro" id="IPR008969">
    <property type="entry name" value="CarboxyPept-like_regulatory"/>
</dbReference>
<feature type="disulfide bond" evidence="11">
    <location>
        <begin position="688"/>
        <end position="698"/>
    </location>
</feature>
<dbReference type="InterPro" id="IPR056823">
    <property type="entry name" value="TEN-like_YD-shell"/>
</dbReference>
<reference evidence="16 17" key="1">
    <citation type="journal article" date="2019" name="Sci. Data">
        <title>Hybrid genome assembly and annotation of Danionella translucida.</title>
        <authorList>
            <person name="Kadobianskyi M."/>
            <person name="Schulze L."/>
            <person name="Schuelke M."/>
            <person name="Judkewitz B."/>
        </authorList>
    </citation>
    <scope>NUCLEOTIDE SEQUENCE [LARGE SCALE GENOMIC DNA]</scope>
    <source>
        <strain evidence="16 17">Bolton</strain>
    </source>
</reference>
<feature type="disulfide bond" evidence="11">
    <location>
        <begin position="729"/>
        <end position="739"/>
    </location>
</feature>
<dbReference type="PROSITE" id="PS01186">
    <property type="entry name" value="EGF_2"/>
    <property type="match status" value="4"/>
</dbReference>
<dbReference type="EMBL" id="SRMA01025934">
    <property type="protein sequence ID" value="TRY89743.1"/>
    <property type="molecule type" value="Genomic_DNA"/>
</dbReference>
<dbReference type="GO" id="GO:0007165">
    <property type="term" value="P:signal transduction"/>
    <property type="evidence" value="ECO:0007669"/>
    <property type="project" value="InterPro"/>
</dbReference>
<evidence type="ECO:0000256" key="6">
    <source>
        <dbReference type="ARBA" id="ARBA00022737"/>
    </source>
</evidence>
<dbReference type="InterPro" id="IPR057629">
    <property type="entry name" value="Teneurin1-4_GBD"/>
</dbReference>
<keyword evidence="10" id="KW-0325">Glycoprotein</keyword>
<dbReference type="SUPFAM" id="SSF50969">
    <property type="entry name" value="YVTN repeat-like/Quinoprotein amine dehydrogenase"/>
    <property type="match status" value="1"/>
</dbReference>
<evidence type="ECO:0000256" key="8">
    <source>
        <dbReference type="ARBA" id="ARBA00023136"/>
    </source>
</evidence>
<dbReference type="GO" id="GO:0042803">
    <property type="term" value="F:protein homodimerization activity"/>
    <property type="evidence" value="ECO:0007669"/>
    <property type="project" value="TreeGrafter"/>
</dbReference>
<evidence type="ECO:0000313" key="17">
    <source>
        <dbReference type="Proteomes" id="UP000316079"/>
    </source>
</evidence>
<gene>
    <name evidence="16" type="ORF">DNTS_027619</name>
</gene>
<evidence type="ECO:0000256" key="2">
    <source>
        <dbReference type="ARBA" id="ARBA00009385"/>
    </source>
</evidence>
<feature type="disulfide bond" evidence="11">
    <location>
        <begin position="585"/>
        <end position="594"/>
    </location>
</feature>
<feature type="domain" description="Teneurin N-terminal" evidence="15">
    <location>
        <begin position="173"/>
        <end position="205"/>
    </location>
</feature>
<dbReference type="InterPro" id="IPR000742">
    <property type="entry name" value="EGF"/>
</dbReference>
<dbReference type="GO" id="GO:0007157">
    <property type="term" value="P:heterophilic cell-cell adhesion via plasma membrane cell adhesion molecules"/>
    <property type="evidence" value="ECO:0007669"/>
    <property type="project" value="TreeGrafter"/>
</dbReference>
<dbReference type="InterPro" id="IPR028916">
    <property type="entry name" value="Tox-GHH_dom"/>
</dbReference>
<dbReference type="Pfam" id="PF23538">
    <property type="entry name" value="Teneurin_ABD"/>
    <property type="match status" value="1"/>
</dbReference>
<dbReference type="SUPFAM" id="SSF101898">
    <property type="entry name" value="NHL repeat"/>
    <property type="match status" value="1"/>
</dbReference>
<dbReference type="FunFam" id="2.120.10.30:FF:000006">
    <property type="entry name" value="Teneurin transmembrane protein 4"/>
    <property type="match status" value="1"/>
</dbReference>
<dbReference type="OrthoDB" id="442731at2759"/>
<keyword evidence="7 13" id="KW-1133">Transmembrane helix</keyword>
<dbReference type="GO" id="GO:0046982">
    <property type="term" value="F:protein heterodimerization activity"/>
    <property type="evidence" value="ECO:0007669"/>
    <property type="project" value="TreeGrafter"/>
</dbReference>
<keyword evidence="6" id="KW-0677">Repeat</keyword>
<dbReference type="InterPro" id="IPR056820">
    <property type="entry name" value="TEN_TTR-like"/>
</dbReference>
<dbReference type="GO" id="GO:0050839">
    <property type="term" value="F:cell adhesion molecule binding"/>
    <property type="evidence" value="ECO:0007669"/>
    <property type="project" value="TreeGrafter"/>
</dbReference>
<dbReference type="PROSITE" id="PS51361">
    <property type="entry name" value="TENEURIN_N"/>
    <property type="match status" value="1"/>
</dbReference>
<feature type="region of interest" description="Disordered" evidence="12">
    <location>
        <begin position="275"/>
        <end position="294"/>
    </location>
</feature>
<evidence type="ECO:0000256" key="9">
    <source>
        <dbReference type="ARBA" id="ARBA00023157"/>
    </source>
</evidence>
<dbReference type="Gene3D" id="2.120.10.30">
    <property type="entry name" value="TolB, C-terminal domain"/>
    <property type="match status" value="2"/>
</dbReference>
<dbReference type="GO" id="GO:0043005">
    <property type="term" value="C:neuron projection"/>
    <property type="evidence" value="ECO:0007669"/>
    <property type="project" value="TreeGrafter"/>
</dbReference>
<evidence type="ECO:0000256" key="10">
    <source>
        <dbReference type="ARBA" id="ARBA00023180"/>
    </source>
</evidence>
<dbReference type="Pfam" id="PF06484">
    <property type="entry name" value="Ten_N"/>
    <property type="match status" value="1"/>
</dbReference>
<dbReference type="FunFam" id="2.10.25.10:FF:000021">
    <property type="entry name" value="Teneurin transmembrane protein 2"/>
    <property type="match status" value="2"/>
</dbReference>
<evidence type="ECO:0000256" key="1">
    <source>
        <dbReference type="ARBA" id="ARBA00004162"/>
    </source>
</evidence>
<dbReference type="Pfam" id="PF25020">
    <property type="entry name" value="TTR_TEN1-4"/>
    <property type="match status" value="1"/>
</dbReference>
<organism evidence="16 17">
    <name type="scientific">Danionella cerebrum</name>
    <dbReference type="NCBI Taxonomy" id="2873325"/>
    <lineage>
        <taxon>Eukaryota</taxon>
        <taxon>Metazoa</taxon>
        <taxon>Chordata</taxon>
        <taxon>Craniata</taxon>
        <taxon>Vertebrata</taxon>
        <taxon>Euteleostomi</taxon>
        <taxon>Actinopterygii</taxon>
        <taxon>Neopterygii</taxon>
        <taxon>Teleostei</taxon>
        <taxon>Ostariophysi</taxon>
        <taxon>Cypriniformes</taxon>
        <taxon>Danionidae</taxon>
        <taxon>Danioninae</taxon>
        <taxon>Danionella</taxon>
    </lineage>
</organism>
<keyword evidence="8 13" id="KW-0472">Membrane</keyword>
<feature type="compositionally biased region" description="Basic and acidic residues" evidence="12">
    <location>
        <begin position="281"/>
        <end position="291"/>
    </location>
</feature>
<feature type="domain" description="EGF-like" evidence="14">
    <location>
        <begin position="725"/>
        <end position="760"/>
    </location>
</feature>
<feature type="disulfide bond" evidence="11">
    <location>
        <begin position="750"/>
        <end position="759"/>
    </location>
</feature>
<dbReference type="InterPro" id="IPR011044">
    <property type="entry name" value="Quino_amine_DH_bsu"/>
</dbReference>
<evidence type="ECO:0000313" key="16">
    <source>
        <dbReference type="EMBL" id="TRY89743.1"/>
    </source>
</evidence>
<feature type="disulfide bond" evidence="11">
    <location>
        <begin position="705"/>
        <end position="714"/>
    </location>
</feature>
<dbReference type="Gene3D" id="2.180.10.10">
    <property type="entry name" value="RHS repeat-associated core"/>
    <property type="match status" value="2"/>
</dbReference>
<keyword evidence="3" id="KW-1003">Cell membrane</keyword>
<keyword evidence="9 11" id="KW-1015">Disulfide bond</keyword>
<feature type="domain" description="EGF-like" evidence="14">
    <location>
        <begin position="684"/>
        <end position="715"/>
    </location>
</feature>
<feature type="domain" description="EGF-like" evidence="14">
    <location>
        <begin position="563"/>
        <end position="595"/>
    </location>
</feature>
<dbReference type="Pfam" id="PF23093">
    <property type="entry name" value="GBD_Tenm3"/>
    <property type="match status" value="1"/>
</dbReference>
<dbReference type="PROSITE" id="PS50026">
    <property type="entry name" value="EGF_3"/>
    <property type="match status" value="3"/>
</dbReference>
<dbReference type="Pfam" id="PF25023">
    <property type="entry name" value="TEN_YD-shell"/>
    <property type="match status" value="1"/>
</dbReference>
<evidence type="ECO:0000256" key="4">
    <source>
        <dbReference type="ARBA" id="ARBA00022536"/>
    </source>
</evidence>
<evidence type="ECO:0000256" key="5">
    <source>
        <dbReference type="ARBA" id="ARBA00022692"/>
    </source>
</evidence>
<evidence type="ECO:0000259" key="14">
    <source>
        <dbReference type="PROSITE" id="PS50026"/>
    </source>
</evidence>
<dbReference type="InterPro" id="IPR009471">
    <property type="entry name" value="Ten_N"/>
</dbReference>
<dbReference type="SUPFAM" id="SSF49464">
    <property type="entry name" value="Carboxypeptidase regulatory domain-like"/>
    <property type="match status" value="1"/>
</dbReference>
<dbReference type="InterPro" id="IPR002049">
    <property type="entry name" value="LE_dom"/>
</dbReference>
<comment type="caution">
    <text evidence="16">The sequence shown here is derived from an EMBL/GenBank/DDBJ whole genome shotgun (WGS) entry which is preliminary data.</text>
</comment>
<keyword evidence="4 11" id="KW-0245">EGF-like domain</keyword>
<name>A0A553QII7_9TELE</name>
<proteinExistence type="inferred from homology"/>
<keyword evidence="5 13" id="KW-0812">Transmembrane</keyword>
<dbReference type="Pfam" id="PF25021">
    <property type="entry name" value="TEN_NHL"/>
    <property type="match status" value="1"/>
</dbReference>
<dbReference type="Gene3D" id="2.10.25.10">
    <property type="entry name" value="Laminin"/>
    <property type="match status" value="6"/>
</dbReference>
<evidence type="ECO:0000259" key="15">
    <source>
        <dbReference type="PROSITE" id="PS51361"/>
    </source>
</evidence>
<dbReference type="PROSITE" id="PS00022">
    <property type="entry name" value="EGF_1"/>
    <property type="match status" value="5"/>
</dbReference>
<dbReference type="PANTHER" id="PTHR11219:SF7">
    <property type="entry name" value="TENEURIN-1"/>
    <property type="match status" value="1"/>
</dbReference>
<protein>
    <recommendedName>
        <fullName evidence="18">Teneurin transmembrane protein 1</fullName>
    </recommendedName>
</protein>
<dbReference type="SMART" id="SM00181">
    <property type="entry name" value="EGF"/>
    <property type="match status" value="6"/>
</dbReference>
<dbReference type="Pfam" id="PF15636">
    <property type="entry name" value="Tox-GHH"/>
    <property type="match status" value="1"/>
</dbReference>
<dbReference type="InterPro" id="IPR057627">
    <property type="entry name" value="FN-plug_TEN1-4"/>
</dbReference>
<dbReference type="GO" id="GO:0048666">
    <property type="term" value="P:neuron development"/>
    <property type="evidence" value="ECO:0007669"/>
    <property type="project" value="TreeGrafter"/>
</dbReference>
<dbReference type="STRING" id="623744.A0A553QII7"/>
<dbReference type="Pfam" id="PF25024">
    <property type="entry name" value="EGF_TEN"/>
    <property type="match status" value="1"/>
</dbReference>
<evidence type="ECO:0000256" key="7">
    <source>
        <dbReference type="ARBA" id="ARBA00022989"/>
    </source>
</evidence>
<evidence type="ECO:0000256" key="3">
    <source>
        <dbReference type="ARBA" id="ARBA00022475"/>
    </source>
</evidence>
<dbReference type="CDD" id="cd00054">
    <property type="entry name" value="EGF_CA"/>
    <property type="match status" value="2"/>
</dbReference>
<dbReference type="InterPro" id="IPR056822">
    <property type="entry name" value="TEN_NHL"/>
</dbReference>
<accession>A0A553QII7</accession>
<keyword evidence="17" id="KW-1185">Reference proteome</keyword>
<dbReference type="InterPro" id="IPR051216">
    <property type="entry name" value="Teneurin"/>
</dbReference>
<comment type="similarity">
    <text evidence="2">Belongs to the tenascin family. Teneurin subfamily.</text>
</comment>
<dbReference type="GO" id="GO:0005886">
    <property type="term" value="C:plasma membrane"/>
    <property type="evidence" value="ECO:0007669"/>
    <property type="project" value="UniProtKB-SubCell"/>
</dbReference>
<evidence type="ECO:0008006" key="18">
    <source>
        <dbReference type="Google" id="ProtNLM"/>
    </source>
</evidence>
<dbReference type="CDD" id="cd00055">
    <property type="entry name" value="EGF_Lam"/>
    <property type="match status" value="1"/>
</dbReference>
<dbReference type="Proteomes" id="UP000316079">
    <property type="component" value="Unassembled WGS sequence"/>
</dbReference>
<dbReference type="NCBIfam" id="TIGR01643">
    <property type="entry name" value="YD_repeat_2x"/>
    <property type="match status" value="1"/>
</dbReference>
<evidence type="ECO:0000256" key="13">
    <source>
        <dbReference type="SAM" id="Phobius"/>
    </source>
</evidence>
<evidence type="ECO:0000256" key="12">
    <source>
        <dbReference type="SAM" id="MobiDB-lite"/>
    </source>
</evidence>
<dbReference type="Pfam" id="PF24329">
    <property type="entry name" value="FN-plug_TEN1-4"/>
    <property type="match status" value="1"/>
</dbReference>
<sequence length="2854" mass="317218">MLLQLKSGRGEKMMEKHSMSAGAAAPDAVSLLIGTGATHLMSLAVGVRPSASAEIRERRKDDGKAQHECRSCSTRCSFSPHWNWSHSLVRVSDLPSSPVAQFTFRPLPPPPPPPHACTCARPAPAPLPEVTQRSTLPTRCQPLDSVNKAAQEDNGQTHNTWALNSNIPLETRTVYSPPPRPLPRTTLSRPLFSFSKPYRCCNWKCTALSASAITLTLALLLTYIIAVKLDMIMLPSGWQPDSLIYYEDIKQGVNVCVRQKSRVLNPSQQSILSKWRKRKSGKEGSERKMAEGEEGEREIFLFISGCKERTSGETPPHGRAWRPRTTPENNLIFTRHCMGHLVHLLGLPWHLKRVEGDNIYENGMSKDDQPLPGADFTFTPVHLPGLNTTQPDKEVIQRGRVIERGEVAVGTQLVQAIPPGLFWRFHITVHHPEYVKFNISLTRDALLGIYGRRNVPPTHTQFDFVKLLDGRQLIKQDSRNVKAASPPPRSLLLSAMQETGFVEYLDVGTWYLAFYNDGRKMEQVLVYSTPIDSCPVLCSGNGDYEKGMCVCHTGWKGTECEVEEGQCIDPTCSNNGECVNGICVCAPAFKGDNCEQGHGVCVRGECVCSAGWGGESCETALPACKEQCSGHGSFQTPTGGCVCEEGWSGEDCSIEVCPVPCSVHSVCVAGRCQCEEGWEGTTCDRQACHPICVEHGECRDGQCVCQPGWEGEHCTIAAHYLDLFDKDACPGLCNGNGRCTLEQSGWHCVCQSGWSGPGCNVVMETECNDSKDNDSDGLTDCVDPDCCSQQVCVSAPLCQGSPDPRDIIQLNHAPFEPRPSRQFFDRVRFLIGRDSTHILPGDLPFDSSRVCVIRGQVLASDGTPLVGVNVTFQHNPEYGYTLSRQDGSFDLLAMGGISVTLLFQRAPFLSQIQSVWLPWNQFMVLERVLMERTESKAPVCDLKNLLSPHAIALSAPLARFSGDCEDRGTVIPELQAVQEEVFIPATVLKLSYLSSRAPGYRSLLRVVLTHSSLPLGLAKVHLSVAVQGRQLLKSFPATPNLIYVFSWNKTDIYGQQVTGLVQAHVSVGYEYESCVDVVLWEKRVAQLQGFELMPSNLGGWTINHHHVLNLESGILHKGNGENVFVSQQPLVISTVMGTGAARAIPCLNCNGPAGEQKLFAPIALACGSDGSVYVGDFNYIRRILPNGFVISILELSSSPAHKYYLSMDPVHEWLYLSDTSSGKLYRLKTLTEPKDLSRNIEVVAGSGEQCTPFHPNQCGDGGKATEAALSNPRGIAVDTHGIIYFVDGSTIRKIDDKGVITTIIGSNGLTSSQPISCDSRMDINQVRLEWPTDLAVSPLDNSLYVLDNNLVLQVSESQQVRVVAGRPIHCPMASIEPVLLGKTAVRSVLEGAKAIAVSHQGVLYIAETDDRKHSRVQEVSTNGEMVIIAGATSECDCKIDPNCECFSGDGGYARDAKLKSPSSLAVSANGSLFIADLGNVRIRQLSANHPQLSSEGLFELASVADQELYLFSPNGTHLFTRSLVTGDYLLNFTYTPEGHLSSIANREGTIAQLRRDANGVPLWLVAPGGQVYWLTISNAGMLKRISALAHDLAQLSYYGNTGLLATISNENGWTSVYEYNSDGHLINVTLPTGEVSSFHGNMEKAVRVEATASNRENFIIITNHSADNTIYTLRQAHSVAVYGVRDDGSLWVTYASGMDVTLSTEPTLSSGLLPGASTGLVHPTVGRCNITLPGEPAHSLIEWRQRREQAKGNFTAYERRLRAHNRNVLSIDYSQESRVGKIYDDHRKFTLRVQYDEKGRPVLWTPSKYNQVRVTYSNEGLVTSIQRGNWTERRDYDNGRIITRTWANGKIWSYTFMEKSVQLLLHSQRRYTFEYDQTDCLLSVTLPSMVKHSLQTSLSVGYYRNTYSPPDSPSSSFTQDYAHDGRLLQSLFLGTGRRVIYKYSRVGRLAEILYDSTLVTFTYDEATGAVKTIHLMHEGFVCTIRYRQTGPLVSRQIYRFSEEGLVNARFDYSYNNFRVTSMQAMINETPLPIDLYRYVDVSGRIEQFGKFSVINYDLNQVITTHAMKHTKIFNPNGQVIEVQYEILKSIAYWMTLQYDSMGRVTNCDIRIGVDSNITRYAYEYDADGQLQTVAINDRPQWRYSYDLNGNINLLSHGNSARLTPLRYDLRDRITRLGEIQYRTDEDGFLRLRGNMIFDYGSNGLLLGAYDRDSEQRVWYRYDGLGRRVASRGNDGAQLQFFYADLMEPTRVTHMYNHSSAEITSLYYDLQGHLIAMEMSSGEEFYIACDNAGTPLTVFSSRGHVVKEVRYTPYGDIYRDSNPTFPLIFGFQGGLYDSFTRLVHLGRRDYDVVAGRWTTPNHELWAELSVNPKPFNLYAFKSNYPLGKLQDITKFTTDISSWLQLFGFQLHNVVPGFPKPTVENTEQTYEMMATQIRTQTWDTSKIVLGIQCDLMKHLKNFISLDRLPMTPANGKIGGRQGRRPIFSALSSIFGKGVKFAVRDGVVATEIIGVASEDSRRVASVLNGAFYLRGLHFTVEGRDTHYFTKSGPLEADIGVAGGGAGGGVRVLENGVNVSVSQISAMIGGEMRRFADIVLQQGALSFNIRYGATPEEERTRVLEAARVRAVQGAWLREQKRVLEGDGGSLAWTEKEKDELIAEGRVSGYDGFYALPIEQHPELADSPFNVHLIRHVETGRSGRPEAKEEDVKGNDGITAEELCIFAMITIIAEVEEENSELPGICTQKQSTQRKKRQKEEHHTLLQEFTQWNKRYKANINKFITEMKKISNSSTTSSSIRSMLAKAEQWDDESRSAWFYIKIPFKTFSQASRLIHNLAEKILLLGVAGEQNIGFPTKD</sequence>
<dbReference type="InterPro" id="IPR006530">
    <property type="entry name" value="YD"/>
</dbReference>
<dbReference type="PANTHER" id="PTHR11219">
    <property type="entry name" value="TENEURIN AND N-ACETYLGLUCOSAMINE-1-PHOSPHODIESTER ALPHA-N-ACETYLGLUCOSAMINIDASE"/>
    <property type="match status" value="1"/>
</dbReference>
<dbReference type="FunFam" id="2.120.10.30:FF:000005">
    <property type="entry name" value="Teneurin transmembrane protein 4"/>
    <property type="match status" value="1"/>
</dbReference>
<comment type="subcellular location">
    <subcellularLocation>
        <location evidence="1">Cell membrane</location>
        <topology evidence="1">Single-pass membrane protein</topology>
    </subcellularLocation>
</comment>
<comment type="caution">
    <text evidence="11">Lacks conserved residue(s) required for the propagation of feature annotation.</text>
</comment>
<evidence type="ECO:0000256" key="11">
    <source>
        <dbReference type="PROSITE-ProRule" id="PRU00076"/>
    </source>
</evidence>
<dbReference type="FunFam" id="2.10.25.10:FF:000013">
    <property type="entry name" value="Teneurin transmembrane protein 4"/>
    <property type="match status" value="1"/>
</dbReference>